<sequence>MPQNPGRNLGNGDSEGGAAVFLGCVDAVIGGCVFVPVLCDPDAFAQLGPVQYLHGGAPDGHLGVRGMDWRADCGVLPGPGIWCSYGSPPDHGRGPYSGVRCQCGHRHHLCAGSDSGRFHVRLVAAAVFGGCGHGGAVHGH</sequence>
<organism evidence="1 2">
    <name type="scientific">Parastrongyloides trichosuri</name>
    <name type="common">Possum-specific nematode worm</name>
    <dbReference type="NCBI Taxonomy" id="131310"/>
    <lineage>
        <taxon>Eukaryota</taxon>
        <taxon>Metazoa</taxon>
        <taxon>Ecdysozoa</taxon>
        <taxon>Nematoda</taxon>
        <taxon>Chromadorea</taxon>
        <taxon>Rhabditida</taxon>
        <taxon>Tylenchina</taxon>
        <taxon>Panagrolaimomorpha</taxon>
        <taxon>Strongyloidoidea</taxon>
        <taxon>Strongyloididae</taxon>
        <taxon>Parastrongyloides</taxon>
    </lineage>
</organism>
<dbReference type="Proteomes" id="UP000038045">
    <property type="component" value="Unplaced"/>
</dbReference>
<evidence type="ECO:0000313" key="2">
    <source>
        <dbReference type="WBParaSite" id="PTRK_0000237700.1"/>
    </source>
</evidence>
<evidence type="ECO:0000313" key="1">
    <source>
        <dbReference type="Proteomes" id="UP000038045"/>
    </source>
</evidence>
<dbReference type="AlphaFoldDB" id="A0A0N4Z5J0"/>
<name>A0A0N4Z5J0_PARTI</name>
<reference evidence="2" key="1">
    <citation type="submission" date="2017-02" db="UniProtKB">
        <authorList>
            <consortium name="WormBaseParasite"/>
        </authorList>
    </citation>
    <scope>IDENTIFICATION</scope>
</reference>
<dbReference type="WBParaSite" id="PTRK_0000237700.1">
    <property type="protein sequence ID" value="PTRK_0000237700.1"/>
    <property type="gene ID" value="PTRK_0000237700"/>
</dbReference>
<accession>A0A0N4Z5J0</accession>
<protein>
    <submittedName>
        <fullName evidence="2">Secreted protein</fullName>
    </submittedName>
</protein>
<keyword evidence="1" id="KW-1185">Reference proteome</keyword>
<proteinExistence type="predicted"/>